<evidence type="ECO:0000313" key="6">
    <source>
        <dbReference type="Proteomes" id="UP000654670"/>
    </source>
</evidence>
<protein>
    <submittedName>
        <fullName evidence="5">DNA replication protein</fullName>
    </submittedName>
</protein>
<comment type="similarity">
    <text evidence="1">Belongs to the DnaB/DnaD family.</text>
</comment>
<dbReference type="Gene3D" id="1.10.10.630">
    <property type="entry name" value="DnaD domain-like"/>
    <property type="match status" value="1"/>
</dbReference>
<evidence type="ECO:0000256" key="1">
    <source>
        <dbReference type="ARBA" id="ARBA00093462"/>
    </source>
</evidence>
<dbReference type="InterPro" id="IPR036390">
    <property type="entry name" value="WH_DNA-bd_sf"/>
</dbReference>
<dbReference type="InterPro" id="IPR034829">
    <property type="entry name" value="DnaD-like_sf"/>
</dbReference>
<name>A0A917VZ87_9BACL</name>
<comment type="caution">
    <text evidence="5">The sequence shown here is derived from an EMBL/GenBank/DDBJ whole genome shotgun (WGS) entry which is preliminary data.</text>
</comment>
<reference evidence="5" key="2">
    <citation type="submission" date="2020-09" db="EMBL/GenBank/DDBJ databases">
        <authorList>
            <person name="Sun Q."/>
            <person name="Ohkuma M."/>
        </authorList>
    </citation>
    <scope>NUCLEOTIDE SEQUENCE</scope>
    <source>
        <strain evidence="5">JCM 15325</strain>
    </source>
</reference>
<reference evidence="5" key="1">
    <citation type="journal article" date="2014" name="Int. J. Syst. Evol. Microbiol.">
        <title>Complete genome sequence of Corynebacterium casei LMG S-19264T (=DSM 44701T), isolated from a smear-ripened cheese.</title>
        <authorList>
            <consortium name="US DOE Joint Genome Institute (JGI-PGF)"/>
            <person name="Walter F."/>
            <person name="Albersmeier A."/>
            <person name="Kalinowski J."/>
            <person name="Ruckert C."/>
        </authorList>
    </citation>
    <scope>NUCLEOTIDE SEQUENCE</scope>
    <source>
        <strain evidence="5">JCM 15325</strain>
    </source>
</reference>
<dbReference type="SUPFAM" id="SSF158499">
    <property type="entry name" value="DnaD domain-like"/>
    <property type="match status" value="1"/>
</dbReference>
<dbReference type="InterPro" id="IPR006343">
    <property type="entry name" value="DnaB/C_C"/>
</dbReference>
<dbReference type="InterPro" id="IPR053162">
    <property type="entry name" value="DnaD"/>
</dbReference>
<feature type="domain" description="DnaB/C C-terminal" evidence="3">
    <location>
        <begin position="126"/>
        <end position="198"/>
    </location>
</feature>
<feature type="region of interest" description="Disordered" evidence="2">
    <location>
        <begin position="197"/>
        <end position="232"/>
    </location>
</feature>
<proteinExistence type="inferred from homology"/>
<dbReference type="PANTHER" id="PTHR37293">
    <property type="entry name" value="PHAGE REPLICATION PROTEIN-RELATED"/>
    <property type="match status" value="1"/>
</dbReference>
<dbReference type="NCBIfam" id="TIGR01446">
    <property type="entry name" value="DnaD_dom"/>
    <property type="match status" value="1"/>
</dbReference>
<evidence type="ECO:0000256" key="2">
    <source>
        <dbReference type="SAM" id="MobiDB-lite"/>
    </source>
</evidence>
<dbReference type="Gene3D" id="1.10.10.10">
    <property type="entry name" value="Winged helix-like DNA-binding domain superfamily/Winged helix DNA-binding domain"/>
    <property type="match status" value="1"/>
</dbReference>
<evidence type="ECO:0000259" key="3">
    <source>
        <dbReference type="Pfam" id="PF07261"/>
    </source>
</evidence>
<gene>
    <name evidence="5" type="primary">dnaD</name>
    <name evidence="5" type="ORF">GCM10007968_10310</name>
</gene>
<evidence type="ECO:0000313" key="5">
    <source>
        <dbReference type="EMBL" id="GGL48040.1"/>
    </source>
</evidence>
<accession>A0A917VZ87</accession>
<dbReference type="AlphaFoldDB" id="A0A917VZ87"/>
<dbReference type="Proteomes" id="UP000654670">
    <property type="component" value="Unassembled WGS sequence"/>
</dbReference>
<evidence type="ECO:0000259" key="4">
    <source>
        <dbReference type="Pfam" id="PF21984"/>
    </source>
</evidence>
<dbReference type="EMBL" id="BMOK01000003">
    <property type="protein sequence ID" value="GGL48040.1"/>
    <property type="molecule type" value="Genomic_DNA"/>
</dbReference>
<dbReference type="InterPro" id="IPR036388">
    <property type="entry name" value="WH-like_DNA-bd_sf"/>
</dbReference>
<dbReference type="PANTHER" id="PTHR37293:SF6">
    <property type="entry name" value="DNA REPLICATION PROTEIN DNAD"/>
    <property type="match status" value="1"/>
</dbReference>
<dbReference type="Pfam" id="PF07261">
    <property type="entry name" value="DnaB_2"/>
    <property type="match status" value="1"/>
</dbReference>
<feature type="domain" description="DnaD N-terminal" evidence="4">
    <location>
        <begin position="17"/>
        <end position="113"/>
    </location>
</feature>
<dbReference type="InterPro" id="IPR053843">
    <property type="entry name" value="DnaD_N"/>
</dbReference>
<organism evidence="5 6">
    <name type="scientific">Sporolactobacillus putidus</name>
    <dbReference type="NCBI Taxonomy" id="492735"/>
    <lineage>
        <taxon>Bacteria</taxon>
        <taxon>Bacillati</taxon>
        <taxon>Bacillota</taxon>
        <taxon>Bacilli</taxon>
        <taxon>Bacillales</taxon>
        <taxon>Sporolactobacillaceae</taxon>
        <taxon>Sporolactobacillus</taxon>
    </lineage>
</organism>
<keyword evidence="6" id="KW-1185">Reference proteome</keyword>
<sequence>MDKKFMLNLLMKGDINIPALLIEHYHAIGLDEQECMILIQVHSFIIKGDDFPTFDDLAQRMTLDETACADMLRRLIQHGFLSIVQKTENQIYSEAYSLLPLWDKLLNYAYGKESEASEKESEKALYTIFEHEFGRPLSPIECESLAMWMDEDHHSPQLIKAALREAVVSGKLNFRYIDRILFDWKKNGIKTLTQAKEHGENIRRHQQLPRQGRGNENPKKPKMPAYDWLDKG</sequence>
<dbReference type="RefSeq" id="WP_188802008.1">
    <property type="nucleotide sequence ID" value="NZ_BMOK01000003.1"/>
</dbReference>
<dbReference type="Pfam" id="PF21984">
    <property type="entry name" value="DnaD_N"/>
    <property type="match status" value="1"/>
</dbReference>
<dbReference type="SUPFAM" id="SSF46785">
    <property type="entry name" value="Winged helix' DNA-binding domain"/>
    <property type="match status" value="1"/>
</dbReference>